<keyword evidence="3" id="KW-1185">Reference proteome</keyword>
<feature type="region of interest" description="Disordered" evidence="1">
    <location>
        <begin position="1"/>
        <end position="20"/>
    </location>
</feature>
<name>A0A8J9ZC16_BRALA</name>
<reference evidence="2" key="1">
    <citation type="submission" date="2022-01" db="EMBL/GenBank/DDBJ databases">
        <authorList>
            <person name="Braso-Vives M."/>
        </authorList>
    </citation>
    <scope>NUCLEOTIDE SEQUENCE</scope>
</reference>
<protein>
    <submittedName>
        <fullName evidence="2">Hypp8945 protein</fullName>
    </submittedName>
</protein>
<accession>A0A8J9ZC16</accession>
<evidence type="ECO:0000256" key="1">
    <source>
        <dbReference type="SAM" id="MobiDB-lite"/>
    </source>
</evidence>
<organism evidence="2 3">
    <name type="scientific">Branchiostoma lanceolatum</name>
    <name type="common">Common lancelet</name>
    <name type="synonym">Amphioxus lanceolatum</name>
    <dbReference type="NCBI Taxonomy" id="7740"/>
    <lineage>
        <taxon>Eukaryota</taxon>
        <taxon>Metazoa</taxon>
        <taxon>Chordata</taxon>
        <taxon>Cephalochordata</taxon>
        <taxon>Leptocardii</taxon>
        <taxon>Amphioxiformes</taxon>
        <taxon>Branchiostomatidae</taxon>
        <taxon>Branchiostoma</taxon>
    </lineage>
</organism>
<dbReference type="Proteomes" id="UP000838412">
    <property type="component" value="Chromosome 18"/>
</dbReference>
<feature type="compositionally biased region" description="Basic and acidic residues" evidence="1">
    <location>
        <begin position="93"/>
        <end position="111"/>
    </location>
</feature>
<evidence type="ECO:0000313" key="2">
    <source>
        <dbReference type="EMBL" id="CAH1250929.1"/>
    </source>
</evidence>
<evidence type="ECO:0000313" key="3">
    <source>
        <dbReference type="Proteomes" id="UP000838412"/>
    </source>
</evidence>
<sequence length="111" mass="12255">MFKRRPPEVDPPTSGPARARETRYEFMRELQWKGLLILPRYCIMQFKEGAAAVSDATAPAPGESPGTPTIRATCPYCGHVMGIPVVYSGHEQTGGHKTEKGRPMREETGQP</sequence>
<dbReference type="AlphaFoldDB" id="A0A8J9ZC16"/>
<dbReference type="EMBL" id="OV696703">
    <property type="protein sequence ID" value="CAH1250929.1"/>
    <property type="molecule type" value="Genomic_DNA"/>
</dbReference>
<feature type="region of interest" description="Disordered" evidence="1">
    <location>
        <begin position="88"/>
        <end position="111"/>
    </location>
</feature>
<gene>
    <name evidence="2" type="primary">Hypp8945</name>
    <name evidence="2" type="ORF">BLAG_LOCUS11482</name>
</gene>
<proteinExistence type="predicted"/>
<dbReference type="OrthoDB" id="10581485at2759"/>